<evidence type="ECO:0000313" key="5">
    <source>
        <dbReference type="Proteomes" id="UP000697297"/>
    </source>
</evidence>
<sequence>MAREEFEDLREENPSEDVPETKRPKHDRHAAVAYGRAQTPEARPTDDDEMIQEYEDDLKSELEALHRKTQNAIKQLRKSRKE</sequence>
<keyword evidence="1" id="KW-0175">Coiled coil</keyword>
<protein>
    <submittedName>
        <fullName evidence="3">Uncharacterized protein</fullName>
    </submittedName>
</protein>
<proteinExistence type="predicted"/>
<feature type="coiled-coil region" evidence="1">
    <location>
        <begin position="51"/>
        <end position="82"/>
    </location>
</feature>
<dbReference type="Proteomes" id="UP000697297">
    <property type="component" value="Unassembled WGS sequence"/>
</dbReference>
<keyword evidence="5" id="KW-1185">Reference proteome</keyword>
<gene>
    <name evidence="3" type="ORF">KL933_004572</name>
    <name evidence="4" type="ORF">KL946_004456</name>
</gene>
<comment type="caution">
    <text evidence="3">The sequence shown here is derived from an EMBL/GenBank/DDBJ whole genome shotgun (WGS) entry which is preliminary data.</text>
</comment>
<dbReference type="EMBL" id="JAHLUH010000015">
    <property type="protein sequence ID" value="KAG7724750.1"/>
    <property type="molecule type" value="Genomic_DNA"/>
</dbReference>
<evidence type="ECO:0000256" key="1">
    <source>
        <dbReference type="SAM" id="Coils"/>
    </source>
</evidence>
<name>A0AAN6HYZ9_9ASCO</name>
<dbReference type="AlphaFoldDB" id="A0AAN6HYZ9"/>
<dbReference type="EMBL" id="JAHLUN010000013">
    <property type="protein sequence ID" value="KAG7762715.1"/>
    <property type="molecule type" value="Genomic_DNA"/>
</dbReference>
<evidence type="ECO:0000313" key="4">
    <source>
        <dbReference type="EMBL" id="KAG7762715.1"/>
    </source>
</evidence>
<accession>A0AAN6HYZ9</accession>
<reference evidence="3 5" key="1">
    <citation type="journal article" date="2021" name="G3 (Bethesda)">
        <title>Genomic diversity, chromosomal rearrangements, and interspecies hybridization in the ogataea polymorpha species complex.</title>
        <authorList>
            <person name="Hanson S.J."/>
            <person name="Cinneide E.O."/>
            <person name="Salzberg L.I."/>
            <person name="Wolfe K.H."/>
            <person name="McGowan J."/>
            <person name="Fitzpatrick D.A."/>
            <person name="Matlin K."/>
        </authorList>
    </citation>
    <scope>NUCLEOTIDE SEQUENCE</scope>
    <source>
        <strain evidence="4">81-436-3</strain>
        <strain evidence="3">83-405-1</strain>
    </source>
</reference>
<feature type="region of interest" description="Disordered" evidence="2">
    <location>
        <begin position="1"/>
        <end position="48"/>
    </location>
</feature>
<organism evidence="3 6">
    <name type="scientific">Ogataea haglerorum</name>
    <dbReference type="NCBI Taxonomy" id="1937702"/>
    <lineage>
        <taxon>Eukaryota</taxon>
        <taxon>Fungi</taxon>
        <taxon>Dikarya</taxon>
        <taxon>Ascomycota</taxon>
        <taxon>Saccharomycotina</taxon>
        <taxon>Pichiomycetes</taxon>
        <taxon>Pichiales</taxon>
        <taxon>Pichiaceae</taxon>
        <taxon>Ogataea</taxon>
    </lineage>
</organism>
<dbReference type="Proteomes" id="UP000738402">
    <property type="component" value="Unassembled WGS sequence"/>
</dbReference>
<feature type="compositionally biased region" description="Acidic residues" evidence="2">
    <location>
        <begin position="1"/>
        <end position="18"/>
    </location>
</feature>
<evidence type="ECO:0000313" key="6">
    <source>
        <dbReference type="Proteomes" id="UP000738402"/>
    </source>
</evidence>
<evidence type="ECO:0000313" key="3">
    <source>
        <dbReference type="EMBL" id="KAG7724750.1"/>
    </source>
</evidence>
<evidence type="ECO:0000256" key="2">
    <source>
        <dbReference type="SAM" id="MobiDB-lite"/>
    </source>
</evidence>